<keyword evidence="4" id="KW-1185">Reference proteome</keyword>
<reference evidence="4" key="1">
    <citation type="submission" date="2023-12" db="EMBL/GenBank/DDBJ databases">
        <title>Novel isolates from deep terrestrial aquifers shed light on the physiology and ecology of the class Limnochordia.</title>
        <authorList>
            <person name="Karnachuk O.V."/>
            <person name="Lukina A.P."/>
            <person name="Avakyan M.R."/>
            <person name="Kadnikov V."/>
            <person name="Begmatov S."/>
            <person name="Beletsky A.V."/>
            <person name="Mardanov A.V."/>
            <person name="Ravin N.V."/>
        </authorList>
    </citation>
    <scope>NUCLEOTIDE SEQUENCE [LARGE SCALE GENOMIC DNA]</scope>
    <source>
        <strain evidence="4">LN</strain>
    </source>
</reference>
<organism evidence="3 4">
    <name type="scientific">Geochorda subterranea</name>
    <dbReference type="NCBI Taxonomy" id="3109564"/>
    <lineage>
        <taxon>Bacteria</taxon>
        <taxon>Bacillati</taxon>
        <taxon>Bacillota</taxon>
        <taxon>Limnochordia</taxon>
        <taxon>Limnochordales</taxon>
        <taxon>Geochordaceae</taxon>
        <taxon>Geochorda</taxon>
    </lineage>
</organism>
<comment type="similarity">
    <text evidence="1">Belongs to the UPF0297 family.</text>
</comment>
<sequence>MSAVREANPTPHPERKGLDDQATVRFRVEEPGPRRAARVLRQVYQALVEKGYHPTSQLVGYLLSGDPTYITSHRNARSLIRTVERDELLEEIIEHYVNCPENRPS</sequence>
<dbReference type="InterPro" id="IPR009309">
    <property type="entry name" value="IreB"/>
</dbReference>
<dbReference type="NCBIfam" id="NF003997">
    <property type="entry name" value="PRK05473.1"/>
    <property type="match status" value="1"/>
</dbReference>
<evidence type="ECO:0000256" key="2">
    <source>
        <dbReference type="SAM" id="MobiDB-lite"/>
    </source>
</evidence>
<protein>
    <submittedName>
        <fullName evidence="3">IreB family regulatory phosphoprotein</fullName>
    </submittedName>
</protein>
<dbReference type="PANTHER" id="PTHR40067:SF1">
    <property type="entry name" value="UPF0297 PROTEIN YRZL"/>
    <property type="match status" value="1"/>
</dbReference>
<gene>
    <name evidence="3" type="ORF">VLY81_08440</name>
</gene>
<dbReference type="EMBL" id="CP141614">
    <property type="protein sequence ID" value="WRP13480.1"/>
    <property type="molecule type" value="Genomic_DNA"/>
</dbReference>
<accession>A0ABZ1BKX4</accession>
<evidence type="ECO:0000313" key="3">
    <source>
        <dbReference type="EMBL" id="WRP13480.1"/>
    </source>
</evidence>
<dbReference type="PANTHER" id="PTHR40067">
    <property type="entry name" value="UPF0297 PROTEIN YRZL"/>
    <property type="match status" value="1"/>
</dbReference>
<evidence type="ECO:0000256" key="1">
    <source>
        <dbReference type="ARBA" id="ARBA00010888"/>
    </source>
</evidence>
<proteinExistence type="inferred from homology"/>
<dbReference type="Proteomes" id="UP001333102">
    <property type="component" value="Chromosome"/>
</dbReference>
<feature type="region of interest" description="Disordered" evidence="2">
    <location>
        <begin position="1"/>
        <end position="22"/>
    </location>
</feature>
<dbReference type="Pfam" id="PF06135">
    <property type="entry name" value="IreB"/>
    <property type="match status" value="1"/>
</dbReference>
<name>A0ABZ1BKX4_9FIRM</name>
<evidence type="ECO:0000313" key="4">
    <source>
        <dbReference type="Proteomes" id="UP001333102"/>
    </source>
</evidence>